<evidence type="ECO:0000256" key="1">
    <source>
        <dbReference type="SAM" id="MobiDB-lite"/>
    </source>
</evidence>
<name>A0A8S1N8K4_9CILI</name>
<protein>
    <submittedName>
        <fullName evidence="2">Uncharacterized protein</fullName>
    </submittedName>
</protein>
<feature type="compositionally biased region" description="Polar residues" evidence="1">
    <location>
        <begin position="43"/>
        <end position="62"/>
    </location>
</feature>
<reference evidence="2" key="1">
    <citation type="submission" date="2021-01" db="EMBL/GenBank/DDBJ databases">
        <authorList>
            <consortium name="Genoscope - CEA"/>
            <person name="William W."/>
        </authorList>
    </citation>
    <scope>NUCLEOTIDE SEQUENCE</scope>
</reference>
<gene>
    <name evidence="2" type="ORF">PSON_ATCC_30995.1.T0530245</name>
</gene>
<dbReference type="OrthoDB" id="311347at2759"/>
<organism evidence="2 3">
    <name type="scientific">Paramecium sonneborni</name>
    <dbReference type="NCBI Taxonomy" id="65129"/>
    <lineage>
        <taxon>Eukaryota</taxon>
        <taxon>Sar</taxon>
        <taxon>Alveolata</taxon>
        <taxon>Ciliophora</taxon>
        <taxon>Intramacronucleata</taxon>
        <taxon>Oligohymenophorea</taxon>
        <taxon>Peniculida</taxon>
        <taxon>Parameciidae</taxon>
        <taxon>Paramecium</taxon>
    </lineage>
</organism>
<dbReference type="EMBL" id="CAJJDN010000053">
    <property type="protein sequence ID" value="CAD8089068.1"/>
    <property type="molecule type" value="Genomic_DNA"/>
</dbReference>
<evidence type="ECO:0000313" key="3">
    <source>
        <dbReference type="Proteomes" id="UP000692954"/>
    </source>
</evidence>
<dbReference type="AlphaFoldDB" id="A0A8S1N8K4"/>
<dbReference type="Proteomes" id="UP000692954">
    <property type="component" value="Unassembled WGS sequence"/>
</dbReference>
<comment type="caution">
    <text evidence="2">The sequence shown here is derived from an EMBL/GenBank/DDBJ whole genome shotgun (WGS) entry which is preliminary data.</text>
</comment>
<proteinExistence type="predicted"/>
<keyword evidence="3" id="KW-1185">Reference proteome</keyword>
<sequence length="96" mass="11001">MGCNPSRISIHEPIIFEDKGKIKRNSNQLTEIQKNIEKHLKSQFGTQRTPTTASPNTVIPSNRSSRITDQYIEMTKSTIIFQIDKTSQAIQRRSLQ</sequence>
<evidence type="ECO:0000313" key="2">
    <source>
        <dbReference type="EMBL" id="CAD8089068.1"/>
    </source>
</evidence>
<feature type="region of interest" description="Disordered" evidence="1">
    <location>
        <begin position="41"/>
        <end position="62"/>
    </location>
</feature>
<accession>A0A8S1N8K4</accession>